<organism evidence="9 10">
    <name type="scientific">Thermotalea metallivorans</name>
    <dbReference type="NCBI Taxonomy" id="520762"/>
    <lineage>
        <taxon>Bacteria</taxon>
        <taxon>Bacillati</taxon>
        <taxon>Bacillota</taxon>
        <taxon>Clostridia</taxon>
        <taxon>Peptostreptococcales</taxon>
        <taxon>Thermotaleaceae</taxon>
        <taxon>Thermotalea</taxon>
    </lineage>
</organism>
<keyword evidence="4 7" id="KW-0812">Transmembrane</keyword>
<evidence type="ECO:0000256" key="5">
    <source>
        <dbReference type="ARBA" id="ARBA00022989"/>
    </source>
</evidence>
<keyword evidence="6 7" id="KW-0472">Membrane</keyword>
<keyword evidence="3" id="KW-1003">Cell membrane</keyword>
<dbReference type="InterPro" id="IPR007353">
    <property type="entry name" value="DUF421"/>
</dbReference>
<comment type="similarity">
    <text evidence="2">Belongs to the UPF0702 family.</text>
</comment>
<evidence type="ECO:0000256" key="7">
    <source>
        <dbReference type="SAM" id="Phobius"/>
    </source>
</evidence>
<dbReference type="AlphaFoldDB" id="A0A140L174"/>
<protein>
    <recommendedName>
        <fullName evidence="8">YetF C-terminal domain-containing protein</fullName>
    </recommendedName>
</protein>
<dbReference type="STRING" id="520762.AN619_24910"/>
<dbReference type="GO" id="GO:0005886">
    <property type="term" value="C:plasma membrane"/>
    <property type="evidence" value="ECO:0007669"/>
    <property type="project" value="UniProtKB-SubCell"/>
</dbReference>
<dbReference type="Gene3D" id="3.30.240.20">
    <property type="entry name" value="bsu07140 like domains"/>
    <property type="match status" value="2"/>
</dbReference>
<keyword evidence="10" id="KW-1185">Reference proteome</keyword>
<feature type="domain" description="YetF C-terminal" evidence="8">
    <location>
        <begin position="79"/>
        <end position="209"/>
    </location>
</feature>
<evidence type="ECO:0000256" key="2">
    <source>
        <dbReference type="ARBA" id="ARBA00006448"/>
    </source>
</evidence>
<evidence type="ECO:0000256" key="1">
    <source>
        <dbReference type="ARBA" id="ARBA00004651"/>
    </source>
</evidence>
<comment type="subcellular location">
    <subcellularLocation>
        <location evidence="1">Cell membrane</location>
        <topology evidence="1">Multi-pass membrane protein</topology>
    </subcellularLocation>
</comment>
<sequence>MIIILIRTLLLYLFVLVTIRLMGKGELTELQPYEMVIMLMIAELAALSIEDTGRPILNNMVAIITLLFAQIIISYINLKSQWARRIICGKPSILVHRGKINTEELKRLRININDLMEQIREKDYASLADVEFAILETNGELSIIPKANKKPVTAEDLNITPAYENLPVSLIIDGHIHYENLKIAQCSEHWLMDQLKMYQIDNYKDVLFCFLDENRKLHVQKKDNQ</sequence>
<evidence type="ECO:0000313" key="10">
    <source>
        <dbReference type="Proteomes" id="UP000070456"/>
    </source>
</evidence>
<name>A0A140L174_9FIRM</name>
<reference evidence="9 10" key="1">
    <citation type="submission" date="2015-12" db="EMBL/GenBank/DDBJ databases">
        <title>Draft genome sequence of the thermoanaerobe Thermotalea metallivorans, an isolate from the runoff channel of the Great Artesian Basin, Australia.</title>
        <authorList>
            <person name="Patel B.K."/>
        </authorList>
    </citation>
    <scope>NUCLEOTIDE SEQUENCE [LARGE SCALE GENOMIC DNA]</scope>
    <source>
        <strain evidence="9 10">B2-1</strain>
    </source>
</reference>
<dbReference type="Proteomes" id="UP000070456">
    <property type="component" value="Unassembled WGS sequence"/>
</dbReference>
<feature type="transmembrane region" description="Helical" evidence="7">
    <location>
        <begin position="56"/>
        <end position="78"/>
    </location>
</feature>
<accession>A0A140L174</accession>
<comment type="caution">
    <text evidence="9">The sequence shown here is derived from an EMBL/GenBank/DDBJ whole genome shotgun (WGS) entry which is preliminary data.</text>
</comment>
<keyword evidence="5 7" id="KW-1133">Transmembrane helix</keyword>
<gene>
    <name evidence="9" type="ORF">AN619_24910</name>
</gene>
<dbReference type="Pfam" id="PF04239">
    <property type="entry name" value="DUF421"/>
    <property type="match status" value="1"/>
</dbReference>
<evidence type="ECO:0000256" key="3">
    <source>
        <dbReference type="ARBA" id="ARBA00022475"/>
    </source>
</evidence>
<evidence type="ECO:0000256" key="4">
    <source>
        <dbReference type="ARBA" id="ARBA00022692"/>
    </source>
</evidence>
<evidence type="ECO:0000256" key="6">
    <source>
        <dbReference type="ARBA" id="ARBA00023136"/>
    </source>
</evidence>
<dbReference type="InterPro" id="IPR023090">
    <property type="entry name" value="UPF0702_alpha/beta_dom_sf"/>
</dbReference>
<evidence type="ECO:0000313" key="9">
    <source>
        <dbReference type="EMBL" id="KXG74299.1"/>
    </source>
</evidence>
<evidence type="ECO:0000259" key="8">
    <source>
        <dbReference type="Pfam" id="PF04239"/>
    </source>
</evidence>
<proteinExistence type="inferred from homology"/>
<dbReference type="PANTHER" id="PTHR34582">
    <property type="entry name" value="UPF0702 TRANSMEMBRANE PROTEIN YCAP"/>
    <property type="match status" value="1"/>
</dbReference>
<dbReference type="EMBL" id="LOEE01000059">
    <property type="protein sequence ID" value="KXG74299.1"/>
    <property type="molecule type" value="Genomic_DNA"/>
</dbReference>
<dbReference type="RefSeq" id="WP_068557419.1">
    <property type="nucleotide sequence ID" value="NZ_LOEE01000059.1"/>
</dbReference>
<dbReference type="OrthoDB" id="1682423at2"/>
<dbReference type="PANTHER" id="PTHR34582:SF6">
    <property type="entry name" value="UPF0702 TRANSMEMBRANE PROTEIN YCAP"/>
    <property type="match status" value="1"/>
</dbReference>